<dbReference type="AlphaFoldDB" id="A0AA86THZ5"/>
<protein>
    <recommendedName>
        <fullName evidence="6">Leucine Rich Repeat family protein</fullName>
    </recommendedName>
</protein>
<dbReference type="PROSITE" id="PS51450">
    <property type="entry name" value="LRR"/>
    <property type="match status" value="5"/>
</dbReference>
<dbReference type="Pfam" id="PF13516">
    <property type="entry name" value="LRR_6"/>
    <property type="match status" value="1"/>
</dbReference>
<evidence type="ECO:0000256" key="1">
    <source>
        <dbReference type="ARBA" id="ARBA00022614"/>
    </source>
</evidence>
<keyword evidence="5" id="KW-1185">Reference proteome</keyword>
<proteinExistence type="predicted"/>
<evidence type="ECO:0000313" key="3">
    <source>
        <dbReference type="EMBL" id="CAI9919224.1"/>
    </source>
</evidence>
<dbReference type="InterPro" id="IPR001611">
    <property type="entry name" value="Leu-rich_rpt"/>
</dbReference>
<name>A0AA86THZ5_9EUKA</name>
<evidence type="ECO:0000256" key="2">
    <source>
        <dbReference type="ARBA" id="ARBA00022737"/>
    </source>
</evidence>
<reference evidence="4 5" key="2">
    <citation type="submission" date="2024-07" db="EMBL/GenBank/DDBJ databases">
        <authorList>
            <person name="Akdeniz Z."/>
        </authorList>
    </citation>
    <scope>NUCLEOTIDE SEQUENCE [LARGE SCALE GENOMIC DNA]</scope>
</reference>
<dbReference type="SUPFAM" id="SSF52058">
    <property type="entry name" value="L domain-like"/>
    <property type="match status" value="1"/>
</dbReference>
<gene>
    <name evidence="4" type="ORF">HINF_LOCUS4433</name>
    <name evidence="3" type="ORF">HINF_LOCUS6869</name>
</gene>
<dbReference type="Proteomes" id="UP001642409">
    <property type="component" value="Unassembled WGS sequence"/>
</dbReference>
<evidence type="ECO:0008006" key="6">
    <source>
        <dbReference type="Google" id="ProtNLM"/>
    </source>
</evidence>
<organism evidence="3">
    <name type="scientific">Hexamita inflata</name>
    <dbReference type="NCBI Taxonomy" id="28002"/>
    <lineage>
        <taxon>Eukaryota</taxon>
        <taxon>Metamonada</taxon>
        <taxon>Diplomonadida</taxon>
        <taxon>Hexamitidae</taxon>
        <taxon>Hexamitinae</taxon>
        <taxon>Hexamita</taxon>
    </lineage>
</organism>
<dbReference type="InterPro" id="IPR032675">
    <property type="entry name" value="LRR_dom_sf"/>
</dbReference>
<dbReference type="Gene3D" id="3.80.10.10">
    <property type="entry name" value="Ribonuclease Inhibitor"/>
    <property type="match status" value="1"/>
</dbReference>
<dbReference type="InterPro" id="IPR003591">
    <property type="entry name" value="Leu-rich_rpt_typical-subtyp"/>
</dbReference>
<dbReference type="PANTHER" id="PTHR47566:SF1">
    <property type="entry name" value="PROTEIN NUD1"/>
    <property type="match status" value="1"/>
</dbReference>
<dbReference type="EMBL" id="CAXDID020000008">
    <property type="protein sequence ID" value="CAL5977706.1"/>
    <property type="molecule type" value="Genomic_DNA"/>
</dbReference>
<keyword evidence="2" id="KW-0677">Repeat</keyword>
<dbReference type="EMBL" id="CATOUU010000171">
    <property type="protein sequence ID" value="CAI9919224.1"/>
    <property type="molecule type" value="Genomic_DNA"/>
</dbReference>
<dbReference type="SMART" id="SM00365">
    <property type="entry name" value="LRR_SD22"/>
    <property type="match status" value="7"/>
</dbReference>
<evidence type="ECO:0000313" key="4">
    <source>
        <dbReference type="EMBL" id="CAL5977706.1"/>
    </source>
</evidence>
<sequence>MKSENSCNYSANLAIKQDLDRYYALIELYETLNKQKSFKNQKQIFETENKQVQNKQTNEKICKDKQEVFNPFARLPKNQFNTDYIPQNNTKQCENKQNEANQKGQQIQPLQSPKIITETAQNQQIPFKWIQVNPNLNIADQAEANVVQNDTTKIFQNKPEIHEQNGQQPLQFPKSIVEPTQNQQILFNFKFSENQNTQANPFPSNLVNKPTENIVNQNEYTAQKNTKVITPKLFEDKQNDSIKKFESNPEITSQNGFKPFQIPQNIAEQTKNQQMPFQFTFPENQNTQDSFTCNFIKSTIEKPARPFMFSWYKAQINGHPPTLRIFDDSSLGSLQFIQEFKINQLFLEFCPKIIYDLKSETMNELKLCHCPPIQNMEWIQQVPNLKILYLYDICIQDLNGLETCNNFAQLCFTKCKINDISALKSMNLDFLSIANQSVSINVLAQIQHLTHINALDISHCDITDINFLQSLQSIKLLSLQANLLCDISPLSKLTTITSLFLQHNNIKDISPLGSLVNLIELNIGYNQVTDISALKNMKQLTTLYVESNALKDVSVVAYLPCLDTLDVSDNFGVNIEPLSDKTKMIYLFLRSINLRDIYTLRNMINLKTLDLSHNYLIDISVLQQFQSLESLDLSFNKIKDFNVFQSGIHAEKQDSCYLLTDQSEPNIVDLLILQKIQHINNQTGSIIQLNKRFTCLKKEFESKLELVQNQLLKAVIIQSNFMLEVANLMNIICDEVQRNQ</sequence>
<dbReference type="InterPro" id="IPR052574">
    <property type="entry name" value="CDIRP"/>
</dbReference>
<dbReference type="PANTHER" id="PTHR47566">
    <property type="match status" value="1"/>
</dbReference>
<keyword evidence="1" id="KW-0433">Leucine-rich repeat</keyword>
<reference evidence="3" key="1">
    <citation type="submission" date="2023-06" db="EMBL/GenBank/DDBJ databases">
        <authorList>
            <person name="Kurt Z."/>
        </authorList>
    </citation>
    <scope>NUCLEOTIDE SEQUENCE</scope>
</reference>
<accession>A0AA86THZ5</accession>
<dbReference type="Pfam" id="PF12799">
    <property type="entry name" value="LRR_4"/>
    <property type="match status" value="2"/>
</dbReference>
<dbReference type="GO" id="GO:0035591">
    <property type="term" value="F:signaling adaptor activity"/>
    <property type="evidence" value="ECO:0007669"/>
    <property type="project" value="TreeGrafter"/>
</dbReference>
<dbReference type="InterPro" id="IPR025875">
    <property type="entry name" value="Leu-rich_rpt_4"/>
</dbReference>
<dbReference type="SMART" id="SM00369">
    <property type="entry name" value="LRR_TYP"/>
    <property type="match status" value="4"/>
</dbReference>
<evidence type="ECO:0000313" key="5">
    <source>
        <dbReference type="Proteomes" id="UP001642409"/>
    </source>
</evidence>
<comment type="caution">
    <text evidence="3">The sequence shown here is derived from an EMBL/GenBank/DDBJ whole genome shotgun (WGS) entry which is preliminary data.</text>
</comment>